<sequence>MAEVRASAEGVLREHDHIDALVNNAGVSIPSGPRRESLDGFELHLAVNHPAPFLLTHLPLPVLGTARPSLVVNVASAGQSSVDFEDLTANCLHPGTHLDTTMVRAAGIAPAGTAEEGANAVHRLLSAERLAHSTGRYFDGVRETRMHPQAYDFDDRARLRGISEQLTALDQGD</sequence>
<dbReference type="Pfam" id="PF00106">
    <property type="entry name" value="adh_short"/>
    <property type="match status" value="1"/>
</dbReference>
<dbReference type="Gene3D" id="3.40.50.720">
    <property type="entry name" value="NAD(P)-binding Rossmann-like Domain"/>
    <property type="match status" value="1"/>
</dbReference>
<dbReference type="EMBL" id="JACCFK010000001">
    <property type="protein sequence ID" value="NYI90171.1"/>
    <property type="molecule type" value="Genomic_DNA"/>
</dbReference>
<comment type="caution">
    <text evidence="2">The sequence shown here is derived from an EMBL/GenBank/DDBJ whole genome shotgun (WGS) entry which is preliminary data.</text>
</comment>
<dbReference type="InterPro" id="IPR002347">
    <property type="entry name" value="SDR_fam"/>
</dbReference>
<name>A0A853B608_9PSEU</name>
<accession>A0A853B608</accession>
<protein>
    <submittedName>
        <fullName evidence="2">NAD(P)-dependent dehydrogenase (Short-subunit alcohol dehydrogenase family)</fullName>
    </submittedName>
</protein>
<evidence type="ECO:0000256" key="1">
    <source>
        <dbReference type="ARBA" id="ARBA00023002"/>
    </source>
</evidence>
<dbReference type="Proteomes" id="UP000549616">
    <property type="component" value="Unassembled WGS sequence"/>
</dbReference>
<keyword evidence="3" id="KW-1185">Reference proteome</keyword>
<keyword evidence="1" id="KW-0560">Oxidoreductase</keyword>
<dbReference type="PANTHER" id="PTHR43157">
    <property type="entry name" value="PHOSPHATIDYLINOSITOL-GLYCAN BIOSYNTHESIS CLASS F PROTEIN-RELATED"/>
    <property type="match status" value="1"/>
</dbReference>
<dbReference type="InterPro" id="IPR036291">
    <property type="entry name" value="NAD(P)-bd_dom_sf"/>
</dbReference>
<evidence type="ECO:0000313" key="2">
    <source>
        <dbReference type="EMBL" id="NYI90171.1"/>
    </source>
</evidence>
<dbReference type="PANTHER" id="PTHR43157:SF31">
    <property type="entry name" value="PHOSPHATIDYLINOSITOL-GLYCAN BIOSYNTHESIS CLASS F PROTEIN"/>
    <property type="match status" value="1"/>
</dbReference>
<gene>
    <name evidence="2" type="ORF">HNR02_003494</name>
</gene>
<evidence type="ECO:0000313" key="3">
    <source>
        <dbReference type="Proteomes" id="UP000549616"/>
    </source>
</evidence>
<dbReference type="SUPFAM" id="SSF51735">
    <property type="entry name" value="NAD(P)-binding Rossmann-fold domains"/>
    <property type="match status" value="1"/>
</dbReference>
<dbReference type="GO" id="GO:0016491">
    <property type="term" value="F:oxidoreductase activity"/>
    <property type="evidence" value="ECO:0007669"/>
    <property type="project" value="UniProtKB-KW"/>
</dbReference>
<organism evidence="2 3">
    <name type="scientific">Amycolatopsis endophytica</name>
    <dbReference type="NCBI Taxonomy" id="860233"/>
    <lineage>
        <taxon>Bacteria</taxon>
        <taxon>Bacillati</taxon>
        <taxon>Actinomycetota</taxon>
        <taxon>Actinomycetes</taxon>
        <taxon>Pseudonocardiales</taxon>
        <taxon>Pseudonocardiaceae</taxon>
        <taxon>Amycolatopsis</taxon>
    </lineage>
</organism>
<dbReference type="AlphaFoldDB" id="A0A853B608"/>
<proteinExistence type="predicted"/>
<reference evidence="2 3" key="1">
    <citation type="submission" date="2020-07" db="EMBL/GenBank/DDBJ databases">
        <title>Sequencing the genomes of 1000 actinobacteria strains.</title>
        <authorList>
            <person name="Klenk H.-P."/>
        </authorList>
    </citation>
    <scope>NUCLEOTIDE SEQUENCE [LARGE SCALE GENOMIC DNA]</scope>
    <source>
        <strain evidence="2 3">DSM 104006</strain>
    </source>
</reference>